<dbReference type="SUPFAM" id="SSF49899">
    <property type="entry name" value="Concanavalin A-like lectins/glucanases"/>
    <property type="match status" value="2"/>
</dbReference>
<dbReference type="AlphaFoldDB" id="A0A819EK12"/>
<reference evidence="1" key="1">
    <citation type="submission" date="2021-02" db="EMBL/GenBank/DDBJ databases">
        <authorList>
            <person name="Nowell W R."/>
        </authorList>
    </citation>
    <scope>NUCLEOTIDE SEQUENCE</scope>
</reference>
<dbReference type="Gene3D" id="2.60.120.200">
    <property type="match status" value="2"/>
</dbReference>
<protein>
    <submittedName>
        <fullName evidence="1">Uncharacterized protein</fullName>
    </submittedName>
</protein>
<comment type="caution">
    <text evidence="1">The sequence shown here is derived from an EMBL/GenBank/DDBJ whole genome shotgun (WGS) entry which is preliminary data.</text>
</comment>
<proteinExistence type="predicted"/>
<dbReference type="Pfam" id="PF13385">
    <property type="entry name" value="Laminin_G_3"/>
    <property type="match status" value="2"/>
</dbReference>
<sequence>MWTFDGNLNDFYGIFNAGPDNGRTATYVYPGYTGYGGALSLGLHGTSQSVSIATFLSIWHVSFTLEAWIYPTAFSWTYGGSPDNALFGQCQSQSTDRCLHIILRSQRIYFGFYGDDLQGNIAFQANQWYHVAYAYDQSTRQQYTGTSYYQFQGLTYFGHSGWSYSISLWIYPLSSSGGTIVHASGGYGTDGVGNTGWCLPMLGFSSSGALYAQTTSSTSTLIVLTGPTVTLNSWTYVTITYSTTNGLRLYTDSTLQSSSTTAFTFISSGSPNTITLGNGLSGASSIYCPQGSITSAQYQGYIDSFSLYSRELTTANIATLYTTPQP</sequence>
<organism evidence="1 2">
    <name type="scientific">Rotaria sordida</name>
    <dbReference type="NCBI Taxonomy" id="392033"/>
    <lineage>
        <taxon>Eukaryota</taxon>
        <taxon>Metazoa</taxon>
        <taxon>Spiralia</taxon>
        <taxon>Gnathifera</taxon>
        <taxon>Rotifera</taxon>
        <taxon>Eurotatoria</taxon>
        <taxon>Bdelloidea</taxon>
        <taxon>Philodinida</taxon>
        <taxon>Philodinidae</taxon>
        <taxon>Rotaria</taxon>
    </lineage>
</organism>
<dbReference type="Proteomes" id="UP000663836">
    <property type="component" value="Unassembled WGS sequence"/>
</dbReference>
<evidence type="ECO:0000313" key="1">
    <source>
        <dbReference type="EMBL" id="CAF3852076.1"/>
    </source>
</evidence>
<gene>
    <name evidence="1" type="ORF">JBS370_LOCUS18302</name>
</gene>
<name>A0A819EK12_9BILA</name>
<evidence type="ECO:0000313" key="2">
    <source>
        <dbReference type="Proteomes" id="UP000663836"/>
    </source>
</evidence>
<dbReference type="InterPro" id="IPR013320">
    <property type="entry name" value="ConA-like_dom_sf"/>
</dbReference>
<dbReference type="EMBL" id="CAJOBD010002058">
    <property type="protein sequence ID" value="CAF3852076.1"/>
    <property type="molecule type" value="Genomic_DNA"/>
</dbReference>
<accession>A0A819EK12</accession>